<feature type="domain" description="Effector-associated" evidence="2">
    <location>
        <begin position="295"/>
        <end position="377"/>
    </location>
</feature>
<protein>
    <recommendedName>
        <fullName evidence="5">Peptidase C14</fullName>
    </recommendedName>
</protein>
<dbReference type="Pfam" id="PF00656">
    <property type="entry name" value="Peptidase_C14"/>
    <property type="match status" value="1"/>
</dbReference>
<dbReference type="Gene3D" id="3.40.50.1460">
    <property type="match status" value="1"/>
</dbReference>
<dbReference type="GO" id="GO:0005737">
    <property type="term" value="C:cytoplasm"/>
    <property type="evidence" value="ECO:0007669"/>
    <property type="project" value="TreeGrafter"/>
</dbReference>
<organism evidence="3 4">
    <name type="scientific">Comamonas testosteroni TK102</name>
    <dbReference type="NCBI Taxonomy" id="1392005"/>
    <lineage>
        <taxon>Bacteria</taxon>
        <taxon>Pseudomonadati</taxon>
        <taxon>Pseudomonadota</taxon>
        <taxon>Betaproteobacteria</taxon>
        <taxon>Burkholderiales</taxon>
        <taxon>Comamonadaceae</taxon>
        <taxon>Comamonas</taxon>
    </lineage>
</organism>
<dbReference type="AlphaFoldDB" id="A0A076PS57"/>
<evidence type="ECO:0000313" key="4">
    <source>
        <dbReference type="Proteomes" id="UP000028782"/>
    </source>
</evidence>
<dbReference type="PANTHER" id="PTHR48104:SF30">
    <property type="entry name" value="METACASPASE-1"/>
    <property type="match status" value="1"/>
</dbReference>
<dbReference type="InterPro" id="IPR045430">
    <property type="entry name" value="EAD1"/>
</dbReference>
<feature type="domain" description="Peptidase C14 caspase" evidence="1">
    <location>
        <begin position="11"/>
        <end position="254"/>
    </location>
</feature>
<name>A0A076PS57_COMTE</name>
<evidence type="ECO:0000259" key="1">
    <source>
        <dbReference type="Pfam" id="PF00656"/>
    </source>
</evidence>
<evidence type="ECO:0008006" key="5">
    <source>
        <dbReference type="Google" id="ProtNLM"/>
    </source>
</evidence>
<gene>
    <name evidence="3" type="ORF">O987_28135</name>
</gene>
<dbReference type="RefSeq" id="WP_051962269.1">
    <property type="nucleotide sequence ID" value="NZ_CP006704.1"/>
</dbReference>
<evidence type="ECO:0000259" key="2">
    <source>
        <dbReference type="Pfam" id="PF19955"/>
    </source>
</evidence>
<accession>A0A076PS57</accession>
<evidence type="ECO:0000313" key="3">
    <source>
        <dbReference type="EMBL" id="AIJ49674.1"/>
    </source>
</evidence>
<dbReference type="GO" id="GO:0006508">
    <property type="term" value="P:proteolysis"/>
    <property type="evidence" value="ECO:0007669"/>
    <property type="project" value="InterPro"/>
</dbReference>
<dbReference type="GO" id="GO:0004197">
    <property type="term" value="F:cysteine-type endopeptidase activity"/>
    <property type="evidence" value="ECO:0007669"/>
    <property type="project" value="InterPro"/>
</dbReference>
<dbReference type="InterPro" id="IPR050452">
    <property type="entry name" value="Metacaspase"/>
</dbReference>
<dbReference type="SUPFAM" id="SSF52129">
    <property type="entry name" value="Caspase-like"/>
    <property type="match status" value="1"/>
</dbReference>
<sequence>MSTLKNSFDSGRALLIGIGQGYPGSLQLPAVVRADAEGLAAVLTRPDLCGYPEDNVLLLLDEHATRDAIFDGLRKLSESATSNDTVIVFFSGHGGLLPDGEGSKTFLCPVDYDREDPDGTGIEAGQLSALINAIPAARVVVILDACHSDGAVQLKAYGDGMKLPFGFRAPALEKLASGAGRVVISSCKEDETSITYSAKGHSLFTFFLLEGLSGSAPGDERKDGLVRVFDLFEYVSSQVPANPVHGHVQHPVIKMHAETNFPLALRKGGWFKAADTNSTNPHSASHLTQSRPSVDQSKLERLLVDLFPSGPQHDEVWSRAGGDIAALGRATNGRAGWHAALRLLSRGGGGVDISYESLIQVALDEYPRNPELLNIARISRPHLG</sequence>
<dbReference type="Pfam" id="PF19955">
    <property type="entry name" value="EAD1"/>
    <property type="match status" value="1"/>
</dbReference>
<dbReference type="PANTHER" id="PTHR48104">
    <property type="entry name" value="METACASPASE-4"/>
    <property type="match status" value="1"/>
</dbReference>
<dbReference type="InterPro" id="IPR011600">
    <property type="entry name" value="Pept_C14_caspase"/>
</dbReference>
<proteinExistence type="predicted"/>
<dbReference type="HOGENOM" id="CLU_064919_1_0_4"/>
<reference evidence="3 4" key="1">
    <citation type="journal article" date="2014" name="Genome Announc.">
        <title>Complete Genome Sequence of Polychlorinated Biphenyl Degrader Comamonas testosteroni TK102 (NBRC 109938).</title>
        <authorList>
            <person name="Fukuda K."/>
            <person name="Hosoyama A."/>
            <person name="Tsuchikane K."/>
            <person name="Ohji S."/>
            <person name="Yamazoe A."/>
            <person name="Fujita N."/>
            <person name="Shintani M."/>
            <person name="Kimbara K."/>
        </authorList>
    </citation>
    <scope>NUCLEOTIDE SEQUENCE [LARGE SCALE GENOMIC DNA]</scope>
    <source>
        <strain evidence="3">TK102</strain>
    </source>
</reference>
<dbReference type="Proteomes" id="UP000028782">
    <property type="component" value="Chromosome"/>
</dbReference>
<dbReference type="KEGG" id="ctes:O987_28135"/>
<dbReference type="EMBL" id="CP006704">
    <property type="protein sequence ID" value="AIJ49674.1"/>
    <property type="molecule type" value="Genomic_DNA"/>
</dbReference>
<dbReference type="InterPro" id="IPR029030">
    <property type="entry name" value="Caspase-like_dom_sf"/>
</dbReference>